<feature type="compositionally biased region" description="Basic and acidic residues" evidence="1">
    <location>
        <begin position="34"/>
        <end position="52"/>
    </location>
</feature>
<dbReference type="OrthoDB" id="4113643at2759"/>
<dbReference type="PANTHER" id="PTHR34502">
    <property type="entry name" value="DUF6594 DOMAIN-CONTAINING PROTEIN-RELATED"/>
    <property type="match status" value="1"/>
</dbReference>
<dbReference type="InterPro" id="IPR046529">
    <property type="entry name" value="DUF6594"/>
</dbReference>
<feature type="domain" description="DUF6594" evidence="3">
    <location>
        <begin position="72"/>
        <end position="327"/>
    </location>
</feature>
<dbReference type="VEuPathDB" id="FungiDB:G647_09888"/>
<dbReference type="Proteomes" id="UP000030678">
    <property type="component" value="Unassembled WGS sequence"/>
</dbReference>
<evidence type="ECO:0000256" key="2">
    <source>
        <dbReference type="SAM" id="Phobius"/>
    </source>
</evidence>
<feature type="transmembrane region" description="Helical" evidence="2">
    <location>
        <begin position="293"/>
        <end position="310"/>
    </location>
</feature>
<protein>
    <recommendedName>
        <fullName evidence="3">DUF6594 domain-containing protein</fullName>
    </recommendedName>
</protein>
<proteinExistence type="predicted"/>
<evidence type="ECO:0000313" key="4">
    <source>
        <dbReference type="EMBL" id="ETI27205.1"/>
    </source>
</evidence>
<keyword evidence="2" id="KW-0812">Transmembrane</keyword>
<dbReference type="Pfam" id="PF20237">
    <property type="entry name" value="DUF6594"/>
    <property type="match status" value="1"/>
</dbReference>
<accession>V9DK16</accession>
<evidence type="ECO:0000256" key="1">
    <source>
        <dbReference type="SAM" id="MobiDB-lite"/>
    </source>
</evidence>
<dbReference type="PANTHER" id="PTHR34502:SF3">
    <property type="entry name" value="DUF6594 DOMAIN-CONTAINING PROTEIN"/>
    <property type="match status" value="1"/>
</dbReference>
<evidence type="ECO:0000259" key="3">
    <source>
        <dbReference type="Pfam" id="PF20237"/>
    </source>
</evidence>
<feature type="region of interest" description="Disordered" evidence="1">
    <location>
        <begin position="1"/>
        <end position="52"/>
    </location>
</feature>
<dbReference type="AlphaFoldDB" id="V9DK16"/>
<sequence>MSGDPYPIDMPLERPDIGFNGHQMTQWKNGHKSPAPDDHGISDPEAQEPKPQQKEWFGHMMARALGTGPSGWPRIAAFVDSDSTFRIYRRFGFLRTRLLLYHQDILAEMEAKLDWLDRDDARSPEMQRYLSSRREDDLRQGSPRKALFQDIESQLEIYDSLLKRSAQIYQLEEAPSKHRQAVVNHIWSDGTIKERDREYILHADDLVYLNADTEASWVHWFVGYLLYHTGPILMNRFRTQVQRLKLKQDRMSISLYEKRRFNKFVNVLFTIIIVTLVMGPVMVLYRLRDSNGYVRNAAAVIFTASFALLCSTATNAKRQEVFAVTAA</sequence>
<dbReference type="RefSeq" id="XP_008724102.1">
    <property type="nucleotide sequence ID" value="XM_008725880.1"/>
</dbReference>
<feature type="transmembrane region" description="Helical" evidence="2">
    <location>
        <begin position="264"/>
        <end position="287"/>
    </location>
</feature>
<organism evidence="4">
    <name type="scientific">Cladophialophora carrionii CBS 160.54</name>
    <dbReference type="NCBI Taxonomy" id="1279043"/>
    <lineage>
        <taxon>Eukaryota</taxon>
        <taxon>Fungi</taxon>
        <taxon>Dikarya</taxon>
        <taxon>Ascomycota</taxon>
        <taxon>Pezizomycotina</taxon>
        <taxon>Eurotiomycetes</taxon>
        <taxon>Chaetothyriomycetidae</taxon>
        <taxon>Chaetothyriales</taxon>
        <taxon>Herpotrichiellaceae</taxon>
        <taxon>Cladophialophora</taxon>
    </lineage>
</organism>
<feature type="transmembrane region" description="Helical" evidence="2">
    <location>
        <begin position="217"/>
        <end position="237"/>
    </location>
</feature>
<name>V9DK16_9EURO</name>
<dbReference type="GeneID" id="19988381"/>
<keyword evidence="2" id="KW-0472">Membrane</keyword>
<dbReference type="EMBL" id="KI635850">
    <property type="protein sequence ID" value="ETI27205.1"/>
    <property type="molecule type" value="Genomic_DNA"/>
</dbReference>
<gene>
    <name evidence="4" type="ORF">G647_09888</name>
</gene>
<dbReference type="HOGENOM" id="CLU_051118_3_1_1"/>
<keyword evidence="2" id="KW-1133">Transmembrane helix</keyword>
<reference evidence="4" key="1">
    <citation type="submission" date="2013-03" db="EMBL/GenBank/DDBJ databases">
        <title>The Genome Sequence of Cladophialophora carrionii CBS 160.54.</title>
        <authorList>
            <consortium name="The Broad Institute Genomics Platform"/>
            <person name="Cuomo C."/>
            <person name="de Hoog S."/>
            <person name="Gorbushina A."/>
            <person name="Walker B."/>
            <person name="Young S.K."/>
            <person name="Zeng Q."/>
            <person name="Gargeya S."/>
            <person name="Fitzgerald M."/>
            <person name="Haas B."/>
            <person name="Abouelleil A."/>
            <person name="Allen A.W."/>
            <person name="Alvarado L."/>
            <person name="Arachchi H.M."/>
            <person name="Berlin A.M."/>
            <person name="Chapman S.B."/>
            <person name="Gainer-Dewar J."/>
            <person name="Goldberg J."/>
            <person name="Griggs A."/>
            <person name="Gujja S."/>
            <person name="Hansen M."/>
            <person name="Howarth C."/>
            <person name="Imamovic A."/>
            <person name="Ireland A."/>
            <person name="Larimer J."/>
            <person name="McCowan C."/>
            <person name="Murphy C."/>
            <person name="Pearson M."/>
            <person name="Poon T.W."/>
            <person name="Priest M."/>
            <person name="Roberts A."/>
            <person name="Saif S."/>
            <person name="Shea T."/>
            <person name="Sisk P."/>
            <person name="Sykes S."/>
            <person name="Wortman J."/>
            <person name="Nusbaum C."/>
            <person name="Birren B."/>
        </authorList>
    </citation>
    <scope>NUCLEOTIDE SEQUENCE [LARGE SCALE GENOMIC DNA]</scope>
    <source>
        <strain evidence="4">CBS 160.54</strain>
    </source>
</reference>